<feature type="domain" description="HTH araC/xylS-type" evidence="4">
    <location>
        <begin position="8"/>
        <end position="106"/>
    </location>
</feature>
<dbReference type="SMART" id="SM00342">
    <property type="entry name" value="HTH_ARAC"/>
    <property type="match status" value="1"/>
</dbReference>
<accession>A0ABV1KS97</accession>
<name>A0ABV1KS97_9BACL</name>
<keyword evidence="2" id="KW-0238">DNA-binding</keyword>
<dbReference type="Gene3D" id="1.10.10.60">
    <property type="entry name" value="Homeodomain-like"/>
    <property type="match status" value="2"/>
</dbReference>
<reference evidence="5 6" key="1">
    <citation type="journal article" date="2023" name="Genome Announc.">
        <title>Pan-Genome Analyses of the Genus Cohnella and Proposal of the Novel Species Cohnella silvisoli sp. nov., Isolated from Forest Soil.</title>
        <authorList>
            <person name="Wang C."/>
            <person name="Mao L."/>
            <person name="Bao G."/>
            <person name="Zhu H."/>
        </authorList>
    </citation>
    <scope>NUCLEOTIDE SEQUENCE [LARGE SCALE GENOMIC DNA]</scope>
    <source>
        <strain evidence="5 6">NL03-T5-1</strain>
    </source>
</reference>
<dbReference type="PRINTS" id="PR00032">
    <property type="entry name" value="HTHARAC"/>
</dbReference>
<dbReference type="InterPro" id="IPR010499">
    <property type="entry name" value="AraC_E-bd"/>
</dbReference>
<dbReference type="InterPro" id="IPR011256">
    <property type="entry name" value="Reg_factor_effector_dom_sf"/>
</dbReference>
<organism evidence="5 6">
    <name type="scientific">Cohnella silvisoli</name>
    <dbReference type="NCBI Taxonomy" id="2873699"/>
    <lineage>
        <taxon>Bacteria</taxon>
        <taxon>Bacillati</taxon>
        <taxon>Bacillota</taxon>
        <taxon>Bacilli</taxon>
        <taxon>Bacillales</taxon>
        <taxon>Paenibacillaceae</taxon>
        <taxon>Cohnella</taxon>
    </lineage>
</organism>
<dbReference type="PROSITE" id="PS01124">
    <property type="entry name" value="HTH_ARAC_FAMILY_2"/>
    <property type="match status" value="1"/>
</dbReference>
<dbReference type="InterPro" id="IPR018062">
    <property type="entry name" value="HTH_AraC-typ_CS"/>
</dbReference>
<dbReference type="InterPro" id="IPR009057">
    <property type="entry name" value="Homeodomain-like_sf"/>
</dbReference>
<evidence type="ECO:0000256" key="3">
    <source>
        <dbReference type="ARBA" id="ARBA00023163"/>
    </source>
</evidence>
<dbReference type="InterPro" id="IPR020449">
    <property type="entry name" value="Tscrpt_reg_AraC-type_HTH"/>
</dbReference>
<dbReference type="EMBL" id="JASKHM010000005">
    <property type="protein sequence ID" value="MEQ4482862.1"/>
    <property type="molecule type" value="Genomic_DNA"/>
</dbReference>
<keyword evidence="1" id="KW-0805">Transcription regulation</keyword>
<proteinExistence type="predicted"/>
<dbReference type="PANTHER" id="PTHR47504">
    <property type="entry name" value="RIGHT ORIGIN-BINDING PROTEIN"/>
    <property type="match status" value="1"/>
</dbReference>
<comment type="caution">
    <text evidence="5">The sequence shown here is derived from an EMBL/GenBank/DDBJ whole genome shotgun (WGS) entry which is preliminary data.</text>
</comment>
<dbReference type="Pfam" id="PF06445">
    <property type="entry name" value="GyrI-like"/>
    <property type="match status" value="1"/>
</dbReference>
<dbReference type="Gene3D" id="3.20.80.10">
    <property type="entry name" value="Regulatory factor, effector binding domain"/>
    <property type="match status" value="2"/>
</dbReference>
<evidence type="ECO:0000259" key="4">
    <source>
        <dbReference type="PROSITE" id="PS01124"/>
    </source>
</evidence>
<dbReference type="InterPro" id="IPR018060">
    <property type="entry name" value="HTH_AraC"/>
</dbReference>
<evidence type="ECO:0000256" key="1">
    <source>
        <dbReference type="ARBA" id="ARBA00023015"/>
    </source>
</evidence>
<dbReference type="Pfam" id="PF12833">
    <property type="entry name" value="HTH_18"/>
    <property type="match status" value="1"/>
</dbReference>
<dbReference type="Proteomes" id="UP001493487">
    <property type="component" value="Unassembled WGS sequence"/>
</dbReference>
<protein>
    <submittedName>
        <fullName evidence="5">AraC family transcriptional regulator</fullName>
    </submittedName>
</protein>
<gene>
    <name evidence="5" type="ORF">QJS35_10680</name>
</gene>
<dbReference type="SMART" id="SM00871">
    <property type="entry name" value="AraC_E_bind"/>
    <property type="match status" value="1"/>
</dbReference>
<evidence type="ECO:0000313" key="6">
    <source>
        <dbReference type="Proteomes" id="UP001493487"/>
    </source>
</evidence>
<dbReference type="InterPro" id="IPR050959">
    <property type="entry name" value="MarA-like"/>
</dbReference>
<dbReference type="PROSITE" id="PS00041">
    <property type="entry name" value="HTH_ARAC_FAMILY_1"/>
    <property type="match status" value="1"/>
</dbReference>
<keyword evidence="6" id="KW-1185">Reference proteome</keyword>
<dbReference type="SUPFAM" id="SSF46689">
    <property type="entry name" value="Homeodomain-like"/>
    <property type="match status" value="2"/>
</dbReference>
<evidence type="ECO:0000313" key="5">
    <source>
        <dbReference type="EMBL" id="MEQ4482862.1"/>
    </source>
</evidence>
<dbReference type="InterPro" id="IPR029442">
    <property type="entry name" value="GyrI-like"/>
</dbReference>
<dbReference type="PANTHER" id="PTHR47504:SF5">
    <property type="entry name" value="RIGHT ORIGIN-BINDING PROTEIN"/>
    <property type="match status" value="1"/>
</dbReference>
<keyword evidence="3" id="KW-0804">Transcription</keyword>
<dbReference type="SUPFAM" id="SSF55136">
    <property type="entry name" value="Probable bacterial effector-binding domain"/>
    <property type="match status" value="1"/>
</dbReference>
<sequence length="448" mass="51430">METIKAVQNAIDYMEDHLCERMELDRIAEAAYMSLPNLYRVFYALTGHPLVEYIRKRRINRAAVGLRHLDSPILDIALECGFDSYRTFAAVFKKNTGMTPGMYRKTDVYYSFERICLLERVGYAEDRELSLRFSDVKVIRVSPMRVIAYHHASLVREGLEEEAFRVFYEMLMNAGFQMEKTRIWGYDDPEPSENSKLHHYVMMAPLENRSVIDYSNVAVITLPGGLYAVSKVPAGPTDSIIAAWNRLLAEWLPRSNFKLGNHPFVEEFQHHHGQVNRLKLLLPVTRKQEQTTIGISELPSKRVLSFRSTGLHCQSAADDLMTIWLMENGLAGDLNRTLFMSNSYGIAEGHDSWYELAISVADNDNRIADQDIGRMSWLDEGLYAHMTTDAYGVMTGVLDMLYEWLSQNDEYQSDDQRKWFAKYSSVNGADVERSASVTCYIPVLRKMN</sequence>
<dbReference type="RefSeq" id="WP_232185564.1">
    <property type="nucleotide sequence ID" value="NZ_JAIOAP010000005.1"/>
</dbReference>
<evidence type="ECO:0000256" key="2">
    <source>
        <dbReference type="ARBA" id="ARBA00023125"/>
    </source>
</evidence>